<dbReference type="InterPro" id="IPR003148">
    <property type="entry name" value="RCK_N"/>
</dbReference>
<dbReference type="AlphaFoldDB" id="A0AA36HMG5"/>
<accession>A0AA36HMG5</accession>
<evidence type="ECO:0000259" key="14">
    <source>
        <dbReference type="Pfam" id="PF03493"/>
    </source>
</evidence>
<evidence type="ECO:0000256" key="7">
    <source>
        <dbReference type="ARBA" id="ARBA00022989"/>
    </source>
</evidence>
<feature type="domain" description="Ion transport" evidence="13">
    <location>
        <begin position="103"/>
        <end position="217"/>
    </location>
</feature>
<keyword evidence="2" id="KW-0813">Transport</keyword>
<keyword evidence="7 12" id="KW-1133">Transmembrane helix</keyword>
<proteinExistence type="predicted"/>
<evidence type="ECO:0000313" key="17">
    <source>
        <dbReference type="Proteomes" id="UP001178507"/>
    </source>
</evidence>
<dbReference type="GO" id="GO:0016020">
    <property type="term" value="C:membrane"/>
    <property type="evidence" value="ECO:0007669"/>
    <property type="project" value="UniProtKB-SubCell"/>
</dbReference>
<feature type="transmembrane region" description="Helical" evidence="12">
    <location>
        <begin position="196"/>
        <end position="217"/>
    </location>
</feature>
<gene>
    <name evidence="16" type="ORF">EVOR1521_LOCUS2072</name>
</gene>
<comment type="subcellular location">
    <subcellularLocation>
        <location evidence="1">Membrane</location>
        <topology evidence="1">Multi-pass membrane protein</topology>
    </subcellularLocation>
</comment>
<name>A0AA36HMG5_9DINO</name>
<sequence length="1192" mass="134264">MDVAERDTGRFGSSHHDRSDRQRACGLDHLGQRYCRLLCCDDASDPDLSAHQGGQAHRTGDYHAAAVADLPEPASDLGAHRRHADTFVAGALWYLRETYGITQHWFEMLESVINVLFLADYIFQFYVSRNKLEFLYSLMAFVDVVTLMPVLIFRQLFGMDNDTSVVLRVVRVTKLFRILRSFRFLRNRPEDVTREVSMMFFGLFCLVFTASGFYQLIENDMRVVPNEPASVPFHEAFYFNAIEILGRPRIEPATTGGHLLLIVVVTAAFIIIPWQAASILKALQRDPYAMRTTYHRMSDSHIVIMGHIEFPVLNLLLYEAYHPDRGPVRPCDVVILSPAAPDHQILDLLGHPAYTGHVQYIQGSPQTEKDLARAKLHEAMAVLVLACKYPTDVEWQDTQVASIVLSCKAFKNAQLHRTRAFEGRRRLRVLAQVLTPETRDRIVCMPGWDKFHDLCLVIGELTAAMLAGSAMHRGLATMVLNLVSHTTSHDYDTKTERWFDLYHRGSRQEIYHCSVHRHSGICGQTIVEAAYHLYEHHGILLIAVKRTISDGSGTPSSTMSRQRRSRLLLFPGSEETYLQEGDRVFVIASSLPEAVIAVKRSRATSKPVLNRTRESTMSQVNGSSPKTNLVRKGHGDQHTWEEDSQPDFFTRLKENSNRWRDLQPLSCAATRLRKIWYKLCLGALDPADDDIGSFGPGDFAQAQPNLNLRGLEMIQSEAVFPSERPGLHSGGLAPRVDSYNSERSMSTVCPTIPQLPDEREPRLERLTEMLQEYCGDVAALQADLRQLGLRAELRLDEEAELREPRRMLTVPLCRRNLTMKTTDHLVELFDHVVVYGGDPTSIAFTVRMIQLRDPEAQAVVLNMTLPEKRQTWQGVNLEKVHFAKESLHLAEHQKDIRGTYFEHAKAVVILPLVDKDMSKAPLHGWELRRMVDSDTILTTNVIATRKWTAESFQDVWTVTQLFQEGSLNRFFGMNPEAQGATSLFEDRWMASAPLNMSPLFAAGHVIATTTVDRFLMDESFFNPDAMIIVERLFGLAGLTVGSKARGGLGSQSNAKHPCVFQIPAKVKMLQACRTFREAANQLLADAEPVLPLGIFRYPKGNRSSYSMLVSLEAAQELDFRCPQFGACDDLGDLGMSNRLPFVVTNPPKDLVLLPTDLLFVLGRPRHFAEAPEPAAPHGPGKEMSPSDSREET</sequence>
<keyword evidence="3" id="KW-0633">Potassium transport</keyword>
<dbReference type="Pfam" id="PF22614">
    <property type="entry name" value="Slo-like_RCK"/>
    <property type="match status" value="1"/>
</dbReference>
<dbReference type="Gene3D" id="1.10.287.70">
    <property type="match status" value="1"/>
</dbReference>
<keyword evidence="17" id="KW-1185">Reference proteome</keyword>
<reference evidence="16" key="1">
    <citation type="submission" date="2023-08" db="EMBL/GenBank/DDBJ databases">
        <authorList>
            <person name="Chen Y."/>
            <person name="Shah S."/>
            <person name="Dougan E. K."/>
            <person name="Thang M."/>
            <person name="Chan C."/>
        </authorList>
    </citation>
    <scope>NUCLEOTIDE SEQUENCE</scope>
</reference>
<evidence type="ECO:0000256" key="10">
    <source>
        <dbReference type="ARBA" id="ARBA00023303"/>
    </source>
</evidence>
<dbReference type="EMBL" id="CAUJNA010000102">
    <property type="protein sequence ID" value="CAJ1371861.1"/>
    <property type="molecule type" value="Genomic_DNA"/>
</dbReference>
<evidence type="ECO:0000256" key="1">
    <source>
        <dbReference type="ARBA" id="ARBA00004141"/>
    </source>
</evidence>
<keyword evidence="6" id="KW-0630">Potassium</keyword>
<protein>
    <submittedName>
        <fullName evidence="16">Uncharacterized protein</fullName>
    </submittedName>
</protein>
<keyword evidence="5" id="KW-0631">Potassium channel</keyword>
<evidence type="ECO:0000259" key="13">
    <source>
        <dbReference type="Pfam" id="PF00520"/>
    </source>
</evidence>
<dbReference type="GO" id="GO:0005267">
    <property type="term" value="F:potassium channel activity"/>
    <property type="evidence" value="ECO:0007669"/>
    <property type="project" value="UniProtKB-KW"/>
</dbReference>
<feature type="domain" description="Calcium-activated potassium channel BK alpha subunit" evidence="14">
    <location>
        <begin position="455"/>
        <end position="544"/>
    </location>
</feature>
<keyword evidence="4 12" id="KW-0812">Transmembrane</keyword>
<dbReference type="Gene3D" id="3.40.50.720">
    <property type="entry name" value="NAD(P)-binding Rossmann-like Domain"/>
    <property type="match status" value="1"/>
</dbReference>
<feature type="region of interest" description="Disordered" evidence="11">
    <location>
        <begin position="1"/>
        <end position="20"/>
    </location>
</feature>
<dbReference type="Pfam" id="PF00520">
    <property type="entry name" value="Ion_trans"/>
    <property type="match status" value="1"/>
</dbReference>
<dbReference type="InterPro" id="IPR003929">
    <property type="entry name" value="K_chnl_BK_asu"/>
</dbReference>
<keyword evidence="8" id="KW-0406">Ion transport</keyword>
<feature type="region of interest" description="Disordered" evidence="11">
    <location>
        <begin position="1169"/>
        <end position="1192"/>
    </location>
</feature>
<evidence type="ECO:0000259" key="15">
    <source>
        <dbReference type="Pfam" id="PF22614"/>
    </source>
</evidence>
<evidence type="ECO:0000256" key="9">
    <source>
        <dbReference type="ARBA" id="ARBA00023136"/>
    </source>
</evidence>
<organism evidence="16 17">
    <name type="scientific">Effrenium voratum</name>
    <dbReference type="NCBI Taxonomy" id="2562239"/>
    <lineage>
        <taxon>Eukaryota</taxon>
        <taxon>Sar</taxon>
        <taxon>Alveolata</taxon>
        <taxon>Dinophyceae</taxon>
        <taxon>Suessiales</taxon>
        <taxon>Symbiodiniaceae</taxon>
        <taxon>Effrenium</taxon>
    </lineage>
</organism>
<feature type="transmembrane region" description="Helical" evidence="12">
    <location>
        <begin position="259"/>
        <end position="280"/>
    </location>
</feature>
<feature type="region of interest" description="Disordered" evidence="11">
    <location>
        <begin position="610"/>
        <end position="642"/>
    </location>
</feature>
<feature type="domain" description="RCK N-terminal" evidence="15">
    <location>
        <begin position="299"/>
        <end position="411"/>
    </location>
</feature>
<evidence type="ECO:0000256" key="5">
    <source>
        <dbReference type="ARBA" id="ARBA00022826"/>
    </source>
</evidence>
<evidence type="ECO:0000256" key="2">
    <source>
        <dbReference type="ARBA" id="ARBA00022448"/>
    </source>
</evidence>
<evidence type="ECO:0000256" key="6">
    <source>
        <dbReference type="ARBA" id="ARBA00022958"/>
    </source>
</evidence>
<keyword evidence="9 12" id="KW-0472">Membrane</keyword>
<dbReference type="PANTHER" id="PTHR10027">
    <property type="entry name" value="CALCIUM-ACTIVATED POTASSIUM CHANNEL ALPHA CHAIN"/>
    <property type="match status" value="1"/>
</dbReference>
<feature type="compositionally biased region" description="Polar residues" evidence="11">
    <location>
        <begin position="615"/>
        <end position="627"/>
    </location>
</feature>
<dbReference type="InterPro" id="IPR047871">
    <property type="entry name" value="K_chnl_Slo-like"/>
</dbReference>
<comment type="caution">
    <text evidence="16">The sequence shown here is derived from an EMBL/GenBank/DDBJ whole genome shotgun (WGS) entry which is preliminary data.</text>
</comment>
<evidence type="ECO:0000256" key="4">
    <source>
        <dbReference type="ARBA" id="ARBA00022692"/>
    </source>
</evidence>
<evidence type="ECO:0000313" key="16">
    <source>
        <dbReference type="EMBL" id="CAJ1371861.1"/>
    </source>
</evidence>
<dbReference type="SUPFAM" id="SSF81324">
    <property type="entry name" value="Voltage-gated potassium channels"/>
    <property type="match status" value="1"/>
</dbReference>
<dbReference type="Proteomes" id="UP001178507">
    <property type="component" value="Unassembled WGS sequence"/>
</dbReference>
<dbReference type="InterPro" id="IPR005821">
    <property type="entry name" value="Ion_trans_dom"/>
</dbReference>
<evidence type="ECO:0000256" key="12">
    <source>
        <dbReference type="SAM" id="Phobius"/>
    </source>
</evidence>
<keyword evidence="10" id="KW-0407">Ion channel</keyword>
<evidence type="ECO:0000256" key="11">
    <source>
        <dbReference type="SAM" id="MobiDB-lite"/>
    </source>
</evidence>
<dbReference type="PANTHER" id="PTHR10027:SF10">
    <property type="entry name" value="SLOWPOKE 2, ISOFORM D"/>
    <property type="match status" value="1"/>
</dbReference>
<evidence type="ECO:0000256" key="3">
    <source>
        <dbReference type="ARBA" id="ARBA00022538"/>
    </source>
</evidence>
<feature type="transmembrane region" description="Helical" evidence="12">
    <location>
        <begin position="134"/>
        <end position="153"/>
    </location>
</feature>
<dbReference type="Pfam" id="PF03493">
    <property type="entry name" value="BK_channel_a"/>
    <property type="match status" value="1"/>
</dbReference>
<evidence type="ECO:0000256" key="8">
    <source>
        <dbReference type="ARBA" id="ARBA00023065"/>
    </source>
</evidence>